<feature type="domain" description="DUF4829" evidence="1">
    <location>
        <begin position="2"/>
        <end position="94"/>
    </location>
</feature>
<protein>
    <submittedName>
        <fullName evidence="2">Peptidase 1</fullName>
    </submittedName>
</protein>
<evidence type="ECO:0000259" key="1">
    <source>
        <dbReference type="Pfam" id="PF16111"/>
    </source>
</evidence>
<name>A0A223HZW7_THETR</name>
<evidence type="ECO:0000313" key="2">
    <source>
        <dbReference type="EMBL" id="AST58018.1"/>
    </source>
</evidence>
<dbReference type="Proteomes" id="UP000214975">
    <property type="component" value="Chromosome"/>
</dbReference>
<dbReference type="AlphaFoldDB" id="A0A223HZW7"/>
<organism evidence="2 3">
    <name type="scientific">Thermoanaerobacterium thermosaccharolyticum</name>
    <name type="common">Clostridium thermosaccharolyticum</name>
    <dbReference type="NCBI Taxonomy" id="1517"/>
    <lineage>
        <taxon>Bacteria</taxon>
        <taxon>Bacillati</taxon>
        <taxon>Bacillota</taxon>
        <taxon>Clostridia</taxon>
        <taxon>Thermoanaerobacterales</taxon>
        <taxon>Thermoanaerobacteraceae</taxon>
        <taxon>Thermoanaerobacterium</taxon>
    </lineage>
</organism>
<dbReference type="EMBL" id="CP016893">
    <property type="protein sequence ID" value="AST58018.1"/>
    <property type="molecule type" value="Genomic_DNA"/>
</dbReference>
<evidence type="ECO:0000313" key="3">
    <source>
        <dbReference type="Proteomes" id="UP000214975"/>
    </source>
</evidence>
<gene>
    <name evidence="2" type="ORF">Thert_02075</name>
</gene>
<proteinExistence type="predicted"/>
<sequence length="97" mass="11236">MTRKNLSQHLSTNMDNQYLFNKDEDKIDYNINSAKLLEIKELKGFNNEPGVLEYQVKVDFDFKKLIIADDGVWPRFVILKKESEKSGWRIDGVGTGP</sequence>
<dbReference type="Pfam" id="PF16111">
    <property type="entry name" value="DUF4829"/>
    <property type="match status" value="1"/>
</dbReference>
<dbReference type="InterPro" id="IPR032256">
    <property type="entry name" value="DUF4829"/>
</dbReference>
<dbReference type="RefSeq" id="WP_217348789.1">
    <property type="nucleotide sequence ID" value="NZ_CP016893.1"/>
</dbReference>
<accession>A0A223HZW7</accession>
<reference evidence="2 3" key="1">
    <citation type="submission" date="2016-08" db="EMBL/GenBank/DDBJ databases">
        <title>A novel genetic cassette of butanologenic Thermoanaerobacterium thermosaccharolyticum that directly convert cellulose to butanol.</title>
        <authorList>
            <person name="Li T."/>
            <person name="He J."/>
        </authorList>
    </citation>
    <scope>NUCLEOTIDE SEQUENCE [LARGE SCALE GENOMIC DNA]</scope>
    <source>
        <strain evidence="2 3">TG57</strain>
    </source>
</reference>